<dbReference type="InterPro" id="IPR011990">
    <property type="entry name" value="TPR-like_helical_dom_sf"/>
</dbReference>
<dbReference type="PANTHER" id="PTHR12558:SF13">
    <property type="entry name" value="CELL DIVISION CYCLE PROTEIN 27 HOMOLOG"/>
    <property type="match status" value="1"/>
</dbReference>
<dbReference type="SUPFAM" id="SSF48452">
    <property type="entry name" value="TPR-like"/>
    <property type="match status" value="3"/>
</dbReference>
<evidence type="ECO:0000256" key="3">
    <source>
        <dbReference type="PROSITE-ProRule" id="PRU00339"/>
    </source>
</evidence>
<reference evidence="5" key="1">
    <citation type="submission" date="2023-04" db="EMBL/GenBank/DDBJ databases">
        <title>Black Yeasts Isolated from many extreme environments.</title>
        <authorList>
            <person name="Coleine C."/>
            <person name="Stajich J.E."/>
            <person name="Selbmann L."/>
        </authorList>
    </citation>
    <scope>NUCLEOTIDE SEQUENCE</scope>
    <source>
        <strain evidence="5">CCFEE 5312</strain>
    </source>
</reference>
<dbReference type="Proteomes" id="UP001271007">
    <property type="component" value="Unassembled WGS sequence"/>
</dbReference>
<dbReference type="GO" id="GO:0005680">
    <property type="term" value="C:anaphase-promoting complex"/>
    <property type="evidence" value="ECO:0007669"/>
    <property type="project" value="UniProtKB-ARBA"/>
</dbReference>
<evidence type="ECO:0000256" key="2">
    <source>
        <dbReference type="ARBA" id="ARBA00038210"/>
    </source>
</evidence>
<dbReference type="SMART" id="SM00028">
    <property type="entry name" value="TPR"/>
    <property type="match status" value="8"/>
</dbReference>
<proteinExistence type="inferred from homology"/>
<keyword evidence="6" id="KW-1185">Reference proteome</keyword>
<feature type="repeat" description="TPR" evidence="3">
    <location>
        <begin position="639"/>
        <end position="672"/>
    </location>
</feature>
<protein>
    <submittedName>
        <fullName evidence="5">Anaphase-promoting complex subunit cdc27</fullName>
    </submittedName>
</protein>
<dbReference type="InterPro" id="IPR019734">
    <property type="entry name" value="TPR_rpt"/>
</dbReference>
<evidence type="ECO:0000313" key="5">
    <source>
        <dbReference type="EMBL" id="KAK3050691.1"/>
    </source>
</evidence>
<dbReference type="GO" id="GO:0051301">
    <property type="term" value="P:cell division"/>
    <property type="evidence" value="ECO:0007669"/>
    <property type="project" value="TreeGrafter"/>
</dbReference>
<dbReference type="GO" id="GO:0007091">
    <property type="term" value="P:metaphase/anaphase transition of mitotic cell cycle"/>
    <property type="evidence" value="ECO:0007669"/>
    <property type="project" value="TreeGrafter"/>
</dbReference>
<keyword evidence="1 3" id="KW-0802">TPR repeat</keyword>
<dbReference type="GO" id="GO:0016567">
    <property type="term" value="P:protein ubiquitination"/>
    <property type="evidence" value="ECO:0007669"/>
    <property type="project" value="TreeGrafter"/>
</dbReference>
<feature type="compositionally biased region" description="Low complexity" evidence="4">
    <location>
        <begin position="354"/>
        <end position="369"/>
    </location>
</feature>
<feature type="compositionally biased region" description="Polar residues" evidence="4">
    <location>
        <begin position="382"/>
        <end position="404"/>
    </location>
</feature>
<feature type="compositionally biased region" description="Basic and acidic residues" evidence="4">
    <location>
        <begin position="438"/>
        <end position="462"/>
    </location>
</feature>
<feature type="repeat" description="TPR" evidence="3">
    <location>
        <begin position="775"/>
        <end position="808"/>
    </location>
</feature>
<gene>
    <name evidence="5" type="primary">CDC27</name>
    <name evidence="5" type="ORF">LTR09_008057</name>
</gene>
<feature type="repeat" description="TPR" evidence="3">
    <location>
        <begin position="605"/>
        <end position="638"/>
    </location>
</feature>
<dbReference type="PANTHER" id="PTHR12558">
    <property type="entry name" value="CELL DIVISION CYCLE 16,23,27"/>
    <property type="match status" value="1"/>
</dbReference>
<dbReference type="PROSITE" id="PS50005">
    <property type="entry name" value="TPR"/>
    <property type="match status" value="6"/>
</dbReference>
<dbReference type="GO" id="GO:0005737">
    <property type="term" value="C:cytoplasm"/>
    <property type="evidence" value="ECO:0007669"/>
    <property type="project" value="TreeGrafter"/>
</dbReference>
<comment type="caution">
    <text evidence="5">The sequence shown here is derived from an EMBL/GenBank/DDBJ whole genome shotgun (WGS) entry which is preliminary data.</text>
</comment>
<feature type="region of interest" description="Disordered" evidence="4">
    <location>
        <begin position="817"/>
        <end position="841"/>
    </location>
</feature>
<sequence>MATTTTPSAHLLTQQIQQHLDTDLADTANFLAGRLHALEPRNPDSSHLLALTYLRLRRFKAAADSAHKFGSNGRHLGCAYVFAQACLQLGRNADGVGALEKSKSLWTAKTQQRVRFLPDTAAGWTLLGKLWQAHGDSRKAGDCFVDAHKANPFTWEAFEGLCKVGADLNVQNMFRAAPEMQPEGTGAAAISMSKGADEIYTDEMETAPQPLAQQINFNQQVFTPTADPFGISAKPIGFDLELGAKMKTRQPAKPPPSEWDTPITNSGSALGEGDDVAMSGVLADTEGVAVQPPRAPARRPRPGQQHSEVGERPRQPTLRGHGISASEGAEESVSNASQHQRKPSAGAHKRTISGQHATTADAAAAGQHPATRRSNRLFGQGATATSTARTTNFSKPITAESNGLATGAGTRPAKSATGTKGRIGSTVGRVVSGNRKILPPDRNQKEGEKEKRAPSRMDREKPAITMESKVSAQHSQPKPLPGVKQPTSVTVPDYTSLPALLDNLRPLATATYSLSRSDTPTTLRILRALPSSQRDTPFVLALLAKTHYESGDYKTSEETFAKLLKLQPTRTQDMEVYSTVLWHLKKDAPLAFLCHLLRDLDSNAPETWVATGNAFSLSREHDAAISAFRRAVQVDPKFAYAWTLMGHEYIANEDFDSALNAFRHAVSVDRRGYGGWYGLGKCAERIGNLEDAERHYRIASSLNPSNSTLMVCVGVVLDRLRNPRAALTLYTKALELSPGSALARFKRARVLMHLRHFEEAKAELELLREQAPEEANVWFLLGKCYRSLGDRSQGLRCFTNALNLDGKAAPLIKEAMEAIDDDDDEDADEDEGVEIGEASEG</sequence>
<feature type="repeat" description="TPR" evidence="3">
    <location>
        <begin position="673"/>
        <end position="706"/>
    </location>
</feature>
<evidence type="ECO:0000256" key="1">
    <source>
        <dbReference type="ARBA" id="ARBA00022803"/>
    </source>
</evidence>
<dbReference type="AlphaFoldDB" id="A0AAJ0GCL1"/>
<dbReference type="Pfam" id="PF13432">
    <property type="entry name" value="TPR_16"/>
    <property type="match status" value="1"/>
</dbReference>
<dbReference type="Pfam" id="PF13181">
    <property type="entry name" value="TPR_8"/>
    <property type="match status" value="1"/>
</dbReference>
<feature type="repeat" description="TPR" evidence="3">
    <location>
        <begin position="537"/>
        <end position="570"/>
    </location>
</feature>
<feature type="region of interest" description="Disordered" evidence="4">
    <location>
        <begin position="287"/>
        <end position="487"/>
    </location>
</feature>
<accession>A0AAJ0GCL1</accession>
<organism evidence="5 6">
    <name type="scientific">Extremus antarcticus</name>
    <dbReference type="NCBI Taxonomy" id="702011"/>
    <lineage>
        <taxon>Eukaryota</taxon>
        <taxon>Fungi</taxon>
        <taxon>Dikarya</taxon>
        <taxon>Ascomycota</taxon>
        <taxon>Pezizomycotina</taxon>
        <taxon>Dothideomycetes</taxon>
        <taxon>Dothideomycetidae</taxon>
        <taxon>Mycosphaerellales</taxon>
        <taxon>Extremaceae</taxon>
        <taxon>Extremus</taxon>
    </lineage>
</organism>
<dbReference type="Pfam" id="PF12895">
    <property type="entry name" value="ANAPC3"/>
    <property type="match status" value="1"/>
</dbReference>
<feature type="compositionally biased region" description="Basic residues" evidence="4">
    <location>
        <begin position="339"/>
        <end position="351"/>
    </location>
</feature>
<comment type="similarity">
    <text evidence="2">Belongs to the APC3/CDC27 family.</text>
</comment>
<feature type="region of interest" description="Disordered" evidence="4">
    <location>
        <begin position="247"/>
        <end position="274"/>
    </location>
</feature>
<name>A0AAJ0GCL1_9PEZI</name>
<dbReference type="Gene3D" id="1.25.40.10">
    <property type="entry name" value="Tetratricopeptide repeat domain"/>
    <property type="match status" value="4"/>
</dbReference>
<evidence type="ECO:0000256" key="4">
    <source>
        <dbReference type="SAM" id="MobiDB-lite"/>
    </source>
</evidence>
<dbReference type="GO" id="GO:0031145">
    <property type="term" value="P:anaphase-promoting complex-dependent catabolic process"/>
    <property type="evidence" value="ECO:0007669"/>
    <property type="project" value="TreeGrafter"/>
</dbReference>
<evidence type="ECO:0000313" key="6">
    <source>
        <dbReference type="Proteomes" id="UP001271007"/>
    </source>
</evidence>
<dbReference type="Pfam" id="PF14559">
    <property type="entry name" value="TPR_19"/>
    <property type="match status" value="1"/>
</dbReference>
<dbReference type="EMBL" id="JAWDJX010000030">
    <property type="protein sequence ID" value="KAK3050691.1"/>
    <property type="molecule type" value="Genomic_DNA"/>
</dbReference>
<feature type="repeat" description="TPR" evidence="3">
    <location>
        <begin position="707"/>
        <end position="740"/>
    </location>
</feature>